<evidence type="ECO:0000313" key="2">
    <source>
        <dbReference type="EMBL" id="GAA4424404.1"/>
    </source>
</evidence>
<keyword evidence="1" id="KW-0812">Transmembrane</keyword>
<evidence type="ECO:0008006" key="4">
    <source>
        <dbReference type="Google" id="ProtNLM"/>
    </source>
</evidence>
<feature type="transmembrane region" description="Helical" evidence="1">
    <location>
        <begin position="94"/>
        <end position="112"/>
    </location>
</feature>
<feature type="transmembrane region" description="Helical" evidence="1">
    <location>
        <begin position="188"/>
        <end position="205"/>
    </location>
</feature>
<name>A0ABP8L8J4_9BACT</name>
<keyword evidence="1" id="KW-1133">Transmembrane helix</keyword>
<dbReference type="EMBL" id="BAABHC010000002">
    <property type="protein sequence ID" value="GAA4424404.1"/>
    <property type="molecule type" value="Genomic_DNA"/>
</dbReference>
<feature type="transmembrane region" description="Helical" evidence="1">
    <location>
        <begin position="48"/>
        <end position="74"/>
    </location>
</feature>
<dbReference type="PANTHER" id="PTHR33802">
    <property type="entry name" value="SI:CH211-161H7.5-RELATED"/>
    <property type="match status" value="1"/>
</dbReference>
<evidence type="ECO:0000313" key="3">
    <source>
        <dbReference type="Proteomes" id="UP001500552"/>
    </source>
</evidence>
<protein>
    <recommendedName>
        <fullName evidence="4">TspO and MBR related proteins</fullName>
    </recommendedName>
</protein>
<dbReference type="PANTHER" id="PTHR33802:SF1">
    <property type="entry name" value="XK-RELATED PROTEIN"/>
    <property type="match status" value="1"/>
</dbReference>
<feature type="transmembrane region" description="Helical" evidence="1">
    <location>
        <begin position="118"/>
        <end position="138"/>
    </location>
</feature>
<evidence type="ECO:0000256" key="1">
    <source>
        <dbReference type="SAM" id="Phobius"/>
    </source>
</evidence>
<accession>A0ABP8L8J4</accession>
<reference evidence="3" key="1">
    <citation type="journal article" date="2019" name="Int. J. Syst. Evol. Microbiol.">
        <title>The Global Catalogue of Microorganisms (GCM) 10K type strain sequencing project: providing services to taxonomists for standard genome sequencing and annotation.</title>
        <authorList>
            <consortium name="The Broad Institute Genomics Platform"/>
            <consortium name="The Broad Institute Genome Sequencing Center for Infectious Disease"/>
            <person name="Wu L."/>
            <person name="Ma J."/>
        </authorList>
    </citation>
    <scope>NUCLEOTIDE SEQUENCE [LARGE SCALE GENOMIC DNA]</scope>
    <source>
        <strain evidence="3">JCM 17926</strain>
    </source>
</reference>
<proteinExistence type="predicted"/>
<organism evidence="2 3">
    <name type="scientific">Pontibacter saemangeumensis</name>
    <dbReference type="NCBI Taxonomy" id="1084525"/>
    <lineage>
        <taxon>Bacteria</taxon>
        <taxon>Pseudomonadati</taxon>
        <taxon>Bacteroidota</taxon>
        <taxon>Cytophagia</taxon>
        <taxon>Cytophagales</taxon>
        <taxon>Hymenobacteraceae</taxon>
        <taxon>Pontibacter</taxon>
    </lineage>
</organism>
<keyword evidence="1" id="KW-0472">Membrane</keyword>
<feature type="transmembrane region" description="Helical" evidence="1">
    <location>
        <begin position="241"/>
        <end position="259"/>
    </location>
</feature>
<dbReference type="Proteomes" id="UP001500552">
    <property type="component" value="Unassembled WGS sequence"/>
</dbReference>
<comment type="caution">
    <text evidence="2">The sequence shown here is derived from an EMBL/GenBank/DDBJ whole genome shotgun (WGS) entry which is preliminary data.</text>
</comment>
<feature type="transmembrane region" description="Helical" evidence="1">
    <location>
        <begin position="212"/>
        <end position="229"/>
    </location>
</feature>
<keyword evidence="3" id="KW-1185">Reference proteome</keyword>
<gene>
    <name evidence="2" type="ORF">GCM10023188_04200</name>
</gene>
<sequence length="273" mass="30826">MPMNKIRMLAVLNALFFLVHLVPSQLIQLELLNSQTIGEVSDKYPTLFTPAGITFAIWGLIYLALIIFCIYHLVKAFRADRGHEANKDLLRIDFLFVLNNLATGAWTIAWVYEWLMLSVMLMLVQLLTLLLIQLRLGIYDPSRSLASRWFTQFPLSIYFGWIIIATVANVSATLVGLGWNGFGLKPELWAIGMVAVATLITLFVVLNRRNPFVGLVTVWAFYGIVLKHQQTDFTGSPAIRTSAWIGLLLVALVVLLQLYRNAQTKTIRTQTRA</sequence>
<feature type="transmembrane region" description="Helical" evidence="1">
    <location>
        <begin position="158"/>
        <end position="182"/>
    </location>
</feature>